<dbReference type="EMBL" id="JAOSLC020000003">
    <property type="protein sequence ID" value="MDD7913930.1"/>
    <property type="molecule type" value="Genomic_DNA"/>
</dbReference>
<dbReference type="Gene3D" id="3.30.450.40">
    <property type="match status" value="1"/>
</dbReference>
<name>A0ABT5S761_9FLAO</name>
<evidence type="ECO:0000313" key="3">
    <source>
        <dbReference type="Proteomes" id="UP001151478"/>
    </source>
</evidence>
<accession>A0ABT5S761</accession>
<sequence length="164" mass="18503">MISAKHPNNEEERLKILNSYNILDTLPEDEYDAITKIAAGICNTPIALVSIVDEKRQWFKSTYGLNAKETPRDVAFCAHSILQPKELFIINDANLDERFHDNPLTTQEPNVVFYAGAPLNSSEGQPLGTLCVIDNKPKELNESQKESLLLLAEQVVRLLELRKK</sequence>
<proteinExistence type="predicted"/>
<feature type="domain" description="GAF" evidence="1">
    <location>
        <begin position="28"/>
        <end position="155"/>
    </location>
</feature>
<dbReference type="RefSeq" id="WP_274270262.1">
    <property type="nucleotide sequence ID" value="NZ_JAOSLC020000003.1"/>
</dbReference>
<keyword evidence="3" id="KW-1185">Reference proteome</keyword>
<dbReference type="PANTHER" id="PTHR43102:SF2">
    <property type="entry name" value="GAF DOMAIN-CONTAINING PROTEIN"/>
    <property type="match status" value="1"/>
</dbReference>
<dbReference type="SUPFAM" id="SSF55781">
    <property type="entry name" value="GAF domain-like"/>
    <property type="match status" value="1"/>
</dbReference>
<dbReference type="Pfam" id="PF01590">
    <property type="entry name" value="GAF"/>
    <property type="match status" value="1"/>
</dbReference>
<comment type="caution">
    <text evidence="2">The sequence shown here is derived from an EMBL/GenBank/DDBJ whole genome shotgun (WGS) entry which is preliminary data.</text>
</comment>
<evidence type="ECO:0000313" key="2">
    <source>
        <dbReference type="EMBL" id="MDD7913930.1"/>
    </source>
</evidence>
<dbReference type="InterPro" id="IPR003018">
    <property type="entry name" value="GAF"/>
</dbReference>
<dbReference type="Proteomes" id="UP001151478">
    <property type="component" value="Unassembled WGS sequence"/>
</dbReference>
<dbReference type="InterPro" id="IPR029016">
    <property type="entry name" value="GAF-like_dom_sf"/>
</dbReference>
<reference evidence="2" key="1">
    <citation type="submission" date="2023-02" db="EMBL/GenBank/DDBJ databases">
        <title>Polaribacter ponticola sp. nov., isolated from seawater.</title>
        <authorList>
            <person name="Baek J.H."/>
            <person name="Kim J.M."/>
            <person name="Choi D.G."/>
            <person name="Jeon C.O."/>
        </authorList>
    </citation>
    <scope>NUCLEOTIDE SEQUENCE</scope>
    <source>
        <strain evidence="2">MSW5</strain>
    </source>
</reference>
<gene>
    <name evidence="2" type="ORF">N5A56_005600</name>
</gene>
<protein>
    <submittedName>
        <fullName evidence="2">GAF domain-containing protein</fullName>
    </submittedName>
</protein>
<evidence type="ECO:0000259" key="1">
    <source>
        <dbReference type="Pfam" id="PF01590"/>
    </source>
</evidence>
<organism evidence="2 3">
    <name type="scientific">Polaribacter ponticola</name>
    <dbReference type="NCBI Taxonomy" id="2978475"/>
    <lineage>
        <taxon>Bacteria</taxon>
        <taxon>Pseudomonadati</taxon>
        <taxon>Bacteroidota</taxon>
        <taxon>Flavobacteriia</taxon>
        <taxon>Flavobacteriales</taxon>
        <taxon>Flavobacteriaceae</taxon>
    </lineage>
</organism>
<dbReference type="PANTHER" id="PTHR43102">
    <property type="entry name" value="SLR1143 PROTEIN"/>
    <property type="match status" value="1"/>
</dbReference>